<keyword evidence="7" id="KW-0238">DNA-binding</keyword>
<dbReference type="GO" id="GO:0006338">
    <property type="term" value="P:chromatin remodeling"/>
    <property type="evidence" value="ECO:0007669"/>
    <property type="project" value="TreeGrafter"/>
</dbReference>
<comment type="function">
    <text evidence="9">Forms a complex with DNA polymerase epsilon subunit POLE3 and binds naked DNA, which is then incorporated into chromatin, aided by the nucleosome remodeling activity of ISWI/SNF2H and ACF1. Does not enhance nucleosome sliding activity of the ACF-5 ISWI chromatin remodeling complex.</text>
</comment>
<dbReference type="InterPro" id="IPR009072">
    <property type="entry name" value="Histone-fold"/>
</dbReference>
<keyword evidence="4" id="KW-0548">Nucleotidyltransferase</keyword>
<comment type="subunit">
    <text evidence="10">Heterodimer with POLE3; binds to DNA. Component of the CHRAC ISWI chromatin remodeling complex at least composed of SMARCA5/SNF2H, BAZ1A/ACF1, CHRAC1 and POLE3; the complex preferentially binds DNA through the CHRAC1-POLE3 heterodimer and possesses ATP-dependent nucleosome-remodeling activity. Within the complex, the heterodimer with POLE3 interacts with SMARCA5/SNF2H; the interaction is direct and enhances nucleosome sliding activity by the SMARCA5/SNF2H and BAZ1A/ACF1 interaction. Within the complex, the heterodimer with POLE3 interacts with BAZ1A/ACF1; the interactions are direct.</text>
</comment>
<keyword evidence="5" id="KW-0007">Acetylation</keyword>
<dbReference type="Proteomes" id="UP000515163">
    <property type="component" value="Unplaced"/>
</dbReference>
<dbReference type="GO" id="GO:0006261">
    <property type="term" value="P:DNA-templated DNA replication"/>
    <property type="evidence" value="ECO:0007669"/>
    <property type="project" value="TreeGrafter"/>
</dbReference>
<feature type="domain" description="Transcription factor CBF/NF-Y/archaeal histone" evidence="13">
    <location>
        <begin position="17"/>
        <end position="66"/>
    </location>
</feature>
<evidence type="ECO:0000256" key="3">
    <source>
        <dbReference type="ARBA" id="ARBA00022679"/>
    </source>
</evidence>
<evidence type="ECO:0000256" key="1">
    <source>
        <dbReference type="ARBA" id="ARBA00004123"/>
    </source>
</evidence>
<dbReference type="InParanoid" id="A0A6P8H615"/>
<accession>A0A6P8H615</accession>
<dbReference type="GO" id="GO:0003677">
    <property type="term" value="F:DNA binding"/>
    <property type="evidence" value="ECO:0007669"/>
    <property type="project" value="UniProtKB-KW"/>
</dbReference>
<evidence type="ECO:0000256" key="7">
    <source>
        <dbReference type="ARBA" id="ARBA00023125"/>
    </source>
</evidence>
<dbReference type="CDD" id="cd22924">
    <property type="entry name" value="HFD_CHRAC1-like"/>
    <property type="match status" value="1"/>
</dbReference>
<dbReference type="GO" id="GO:0016779">
    <property type="term" value="F:nucleotidyltransferase activity"/>
    <property type="evidence" value="ECO:0007669"/>
    <property type="project" value="UniProtKB-KW"/>
</dbReference>
<dbReference type="PANTHER" id="PTHR10252:SF54">
    <property type="entry name" value="CHROMATIN ACCESSIBILITY COMPLEX PROTEIN 1"/>
    <property type="match status" value="1"/>
</dbReference>
<keyword evidence="2" id="KW-0597">Phosphoprotein</keyword>
<dbReference type="InterPro" id="IPR003958">
    <property type="entry name" value="CBFA_NFYB_domain"/>
</dbReference>
<proteinExistence type="predicted"/>
<evidence type="ECO:0000259" key="13">
    <source>
        <dbReference type="Pfam" id="PF00808"/>
    </source>
</evidence>
<dbReference type="OrthoDB" id="1291358at2759"/>
<dbReference type="InterPro" id="IPR050568">
    <property type="entry name" value="Transcr_DNA_Rep_Reg"/>
</dbReference>
<evidence type="ECO:0000313" key="14">
    <source>
        <dbReference type="Proteomes" id="UP000515163"/>
    </source>
</evidence>
<dbReference type="KEGG" id="aten:116288226"/>
<dbReference type="SUPFAM" id="SSF47113">
    <property type="entry name" value="Histone-fold"/>
    <property type="match status" value="1"/>
</dbReference>
<sequence>MADEQQSPSEKDGKLNQLPLSKIKTIMKSSPDLVNVSQDSVFLITKATELFVHHLTEAALKRGENKKQLTYKALSNLVDDEDNLQFLADIVPPKVLYKDYLASLKKDKSEAIEVDSSSSDSE</sequence>
<dbReference type="GO" id="GO:0008623">
    <property type="term" value="C:CHRAC"/>
    <property type="evidence" value="ECO:0007669"/>
    <property type="project" value="TreeGrafter"/>
</dbReference>
<dbReference type="GeneID" id="116288226"/>
<name>A0A6P8H615_ACTTE</name>
<comment type="subcellular location">
    <subcellularLocation>
        <location evidence="1">Nucleus</location>
    </subcellularLocation>
</comment>
<evidence type="ECO:0000256" key="10">
    <source>
        <dbReference type="ARBA" id="ARBA00062516"/>
    </source>
</evidence>
<keyword evidence="14" id="KW-1185">Reference proteome</keyword>
<evidence type="ECO:0000256" key="5">
    <source>
        <dbReference type="ARBA" id="ARBA00022990"/>
    </source>
</evidence>
<evidence type="ECO:0000256" key="2">
    <source>
        <dbReference type="ARBA" id="ARBA00022553"/>
    </source>
</evidence>
<organism evidence="14 15">
    <name type="scientific">Actinia tenebrosa</name>
    <name type="common">Australian red waratah sea anemone</name>
    <dbReference type="NCBI Taxonomy" id="6105"/>
    <lineage>
        <taxon>Eukaryota</taxon>
        <taxon>Metazoa</taxon>
        <taxon>Cnidaria</taxon>
        <taxon>Anthozoa</taxon>
        <taxon>Hexacorallia</taxon>
        <taxon>Actiniaria</taxon>
        <taxon>Actiniidae</taxon>
        <taxon>Actinia</taxon>
    </lineage>
</organism>
<evidence type="ECO:0000256" key="11">
    <source>
        <dbReference type="ARBA" id="ARBA00071805"/>
    </source>
</evidence>
<dbReference type="AlphaFoldDB" id="A0A6P8H615"/>
<gene>
    <name evidence="15" type="primary">LOC116288226</name>
</gene>
<evidence type="ECO:0000256" key="12">
    <source>
        <dbReference type="ARBA" id="ARBA00083235"/>
    </source>
</evidence>
<keyword evidence="3" id="KW-0808">Transferase</keyword>
<evidence type="ECO:0000256" key="9">
    <source>
        <dbReference type="ARBA" id="ARBA00059032"/>
    </source>
</evidence>
<protein>
    <recommendedName>
        <fullName evidence="11">Chromatin accessibility complex protein 1</fullName>
    </recommendedName>
    <alternativeName>
        <fullName evidence="12">DNA polymerase epsilon subunit p15</fullName>
    </alternativeName>
</protein>
<evidence type="ECO:0000256" key="8">
    <source>
        <dbReference type="ARBA" id="ARBA00023242"/>
    </source>
</evidence>
<reference evidence="15" key="1">
    <citation type="submission" date="2025-08" db="UniProtKB">
        <authorList>
            <consortium name="RefSeq"/>
        </authorList>
    </citation>
    <scope>IDENTIFICATION</scope>
    <source>
        <tissue evidence="15">Tentacle</tissue>
    </source>
</reference>
<evidence type="ECO:0000313" key="15">
    <source>
        <dbReference type="RefSeq" id="XP_031550853.1"/>
    </source>
</evidence>
<evidence type="ECO:0000256" key="4">
    <source>
        <dbReference type="ARBA" id="ARBA00022695"/>
    </source>
</evidence>
<dbReference type="Gene3D" id="1.10.20.10">
    <property type="entry name" value="Histone, subunit A"/>
    <property type="match status" value="1"/>
</dbReference>
<dbReference type="RefSeq" id="XP_031550853.1">
    <property type="nucleotide sequence ID" value="XM_031694993.1"/>
</dbReference>
<keyword evidence="6" id="KW-0175">Coiled coil</keyword>
<dbReference type="FunFam" id="1.10.20.10:FF:000048">
    <property type="entry name" value="Chromatin accessibility complex subunit 1"/>
    <property type="match status" value="1"/>
</dbReference>
<dbReference type="Pfam" id="PF00808">
    <property type="entry name" value="CBFD_NFYB_HMF"/>
    <property type="match status" value="1"/>
</dbReference>
<dbReference type="FunCoup" id="A0A6P8H615">
    <property type="interactions" value="1296"/>
</dbReference>
<keyword evidence="8" id="KW-0539">Nucleus</keyword>
<dbReference type="GO" id="GO:0046982">
    <property type="term" value="F:protein heterodimerization activity"/>
    <property type="evidence" value="ECO:0007669"/>
    <property type="project" value="InterPro"/>
</dbReference>
<evidence type="ECO:0000256" key="6">
    <source>
        <dbReference type="ARBA" id="ARBA00023054"/>
    </source>
</evidence>
<dbReference type="PANTHER" id="PTHR10252">
    <property type="entry name" value="HISTONE-LIKE TRANSCRIPTION FACTOR CCAAT-RELATED"/>
    <property type="match status" value="1"/>
</dbReference>